<feature type="domain" description="Aminotransferase class I/classII large" evidence="9">
    <location>
        <begin position="57"/>
        <end position="422"/>
    </location>
</feature>
<dbReference type="Proteomes" id="UP000749293">
    <property type="component" value="Unassembled WGS sequence"/>
</dbReference>
<sequence>MLSTTIKAAGARQAAALRPTVASALAARSFGGWANVPKGPPAILGITEAFKADSNPKKINLGVGAYRDDAGKPYVLPTVREAERRVIDDKLNKEYAGITGVPEFPNAAVKLAYGADSSALPRLAATQTISGTGALRIGAEFLKRWFPGDKKIYIPTPSWANHKAVFQDAGLEVQQYRYYNKDTIGLDFEGLVADLKAAPSGSAILLHACAHNPTGVDPTPEQWKQLSQVFKEKDHLPFFDMAYQGFASGDSDADAFAVRQFVADGHKIMLCQSFAKNMGLYGERAGVFSIVGENAEEAKRIDSQLKIIIRPMYSNPPIHGARIASTILNDPELYAQWQTEVKGMADRIITMRQLLRTKLQELGSKHDWSHITSQIGMFAFTGLKPEEVDRIAKEYSVYFTRDGRISISGITSDNVSHLAEAIFKVKG</sequence>
<comment type="miscellaneous">
    <text evidence="8">In eukaryotes there are cytoplasmic, mitochondrial and chloroplastic isozymes.</text>
</comment>
<evidence type="ECO:0000256" key="6">
    <source>
        <dbReference type="ARBA" id="ARBA00022898"/>
    </source>
</evidence>
<dbReference type="InterPro" id="IPR004839">
    <property type="entry name" value="Aminotransferase_I/II_large"/>
</dbReference>
<accession>A0A9P5D6T7</accession>
<dbReference type="RefSeq" id="XP_035324578.1">
    <property type="nucleotide sequence ID" value="XM_035463154.1"/>
</dbReference>
<dbReference type="SUPFAM" id="SSF53383">
    <property type="entry name" value="PLP-dependent transferases"/>
    <property type="match status" value="1"/>
</dbReference>
<dbReference type="NCBIfam" id="NF006719">
    <property type="entry name" value="PRK09257.1"/>
    <property type="match status" value="1"/>
</dbReference>
<dbReference type="InterPro" id="IPR004838">
    <property type="entry name" value="NHTrfase_class1_PyrdxlP-BS"/>
</dbReference>
<evidence type="ECO:0000256" key="2">
    <source>
        <dbReference type="ARBA" id="ARBA00007441"/>
    </source>
</evidence>
<evidence type="ECO:0000256" key="3">
    <source>
        <dbReference type="ARBA" id="ARBA00011738"/>
    </source>
</evidence>
<evidence type="ECO:0000256" key="5">
    <source>
        <dbReference type="ARBA" id="ARBA00022679"/>
    </source>
</evidence>
<dbReference type="PANTHER" id="PTHR11879:SF22">
    <property type="entry name" value="ASPARTATE AMINOTRANSFERASE, MITOCHONDRIAL"/>
    <property type="match status" value="1"/>
</dbReference>
<dbReference type="EMBL" id="JAANYQ010000002">
    <property type="protein sequence ID" value="KAF4125926.1"/>
    <property type="molecule type" value="Genomic_DNA"/>
</dbReference>
<evidence type="ECO:0000313" key="11">
    <source>
        <dbReference type="Proteomes" id="UP000749293"/>
    </source>
</evidence>
<keyword evidence="5 8" id="KW-0808">Transferase</keyword>
<evidence type="ECO:0000256" key="4">
    <source>
        <dbReference type="ARBA" id="ARBA00022576"/>
    </source>
</evidence>
<keyword evidence="4 8" id="KW-0032">Aminotransferase</keyword>
<comment type="cofactor">
    <cofactor evidence="1">
        <name>pyridoxal 5'-phosphate</name>
        <dbReference type="ChEBI" id="CHEBI:597326"/>
    </cofactor>
</comment>
<comment type="subunit">
    <text evidence="3 8">Homodimer.</text>
</comment>
<organism evidence="10 11">
    <name type="scientific">Geosmithia morbida</name>
    <dbReference type="NCBI Taxonomy" id="1094350"/>
    <lineage>
        <taxon>Eukaryota</taxon>
        <taxon>Fungi</taxon>
        <taxon>Dikarya</taxon>
        <taxon>Ascomycota</taxon>
        <taxon>Pezizomycotina</taxon>
        <taxon>Sordariomycetes</taxon>
        <taxon>Hypocreomycetidae</taxon>
        <taxon>Hypocreales</taxon>
        <taxon>Bionectriaceae</taxon>
        <taxon>Geosmithia</taxon>
    </lineage>
</organism>
<dbReference type="InterPro" id="IPR015421">
    <property type="entry name" value="PyrdxlP-dep_Trfase_major"/>
</dbReference>
<dbReference type="Gene3D" id="3.90.1150.10">
    <property type="entry name" value="Aspartate Aminotransferase, domain 1"/>
    <property type="match status" value="1"/>
</dbReference>
<comment type="catalytic activity">
    <reaction evidence="7 8">
        <text>L-aspartate + 2-oxoglutarate = oxaloacetate + L-glutamate</text>
        <dbReference type="Rhea" id="RHEA:21824"/>
        <dbReference type="ChEBI" id="CHEBI:16452"/>
        <dbReference type="ChEBI" id="CHEBI:16810"/>
        <dbReference type="ChEBI" id="CHEBI:29985"/>
        <dbReference type="ChEBI" id="CHEBI:29991"/>
        <dbReference type="EC" id="2.6.1.1"/>
    </reaction>
</comment>
<keyword evidence="6" id="KW-0663">Pyridoxal phosphate</keyword>
<dbReference type="GO" id="GO:0005739">
    <property type="term" value="C:mitochondrion"/>
    <property type="evidence" value="ECO:0007669"/>
    <property type="project" value="TreeGrafter"/>
</dbReference>
<protein>
    <recommendedName>
        <fullName evidence="8">Aspartate aminotransferase</fullName>
        <ecNumber evidence="8">2.6.1.1</ecNumber>
    </recommendedName>
</protein>
<dbReference type="EC" id="2.6.1.1" evidence="8"/>
<dbReference type="PROSITE" id="PS00105">
    <property type="entry name" value="AA_TRANSFER_CLASS_1"/>
    <property type="match status" value="1"/>
</dbReference>
<proteinExistence type="inferred from homology"/>
<reference evidence="10" key="1">
    <citation type="submission" date="2020-03" db="EMBL/GenBank/DDBJ databases">
        <title>Site-based positive gene gene selection in Geosmithia morbida across the United States reveals a broad range of putative effectors and factors for local host and environmental adapation.</title>
        <authorList>
            <person name="Onufrak A."/>
            <person name="Murdoch R.W."/>
            <person name="Gazis R."/>
            <person name="Huff M."/>
            <person name="Staton M."/>
            <person name="Klingeman W."/>
            <person name="Hadziabdic D."/>
        </authorList>
    </citation>
    <scope>NUCLEOTIDE SEQUENCE</scope>
    <source>
        <strain evidence="10">1262</strain>
    </source>
</reference>
<dbReference type="CDD" id="cd00609">
    <property type="entry name" value="AAT_like"/>
    <property type="match status" value="1"/>
</dbReference>
<evidence type="ECO:0000313" key="10">
    <source>
        <dbReference type="EMBL" id="KAF4125926.1"/>
    </source>
</evidence>
<dbReference type="Pfam" id="PF00155">
    <property type="entry name" value="Aminotran_1_2"/>
    <property type="match status" value="1"/>
</dbReference>
<dbReference type="GO" id="GO:0030170">
    <property type="term" value="F:pyridoxal phosphate binding"/>
    <property type="evidence" value="ECO:0007669"/>
    <property type="project" value="InterPro"/>
</dbReference>
<keyword evidence="11" id="KW-1185">Reference proteome</keyword>
<evidence type="ECO:0000256" key="1">
    <source>
        <dbReference type="ARBA" id="ARBA00001933"/>
    </source>
</evidence>
<dbReference type="FunFam" id="3.40.640.10:FF:000026">
    <property type="entry name" value="Aspartate aminotransferase"/>
    <property type="match status" value="1"/>
</dbReference>
<dbReference type="PRINTS" id="PR00799">
    <property type="entry name" value="TRANSAMINASE"/>
</dbReference>
<dbReference type="Gene3D" id="3.40.640.10">
    <property type="entry name" value="Type I PLP-dependent aspartate aminotransferase-like (Major domain)"/>
    <property type="match status" value="1"/>
</dbReference>
<evidence type="ECO:0000259" key="9">
    <source>
        <dbReference type="Pfam" id="PF00155"/>
    </source>
</evidence>
<dbReference type="GO" id="GO:0004069">
    <property type="term" value="F:L-aspartate:2-oxoglutarate aminotransferase activity"/>
    <property type="evidence" value="ECO:0007669"/>
    <property type="project" value="UniProtKB-EC"/>
</dbReference>
<dbReference type="AlphaFoldDB" id="A0A9P5D6T7"/>
<dbReference type="PANTHER" id="PTHR11879">
    <property type="entry name" value="ASPARTATE AMINOTRANSFERASE"/>
    <property type="match status" value="1"/>
</dbReference>
<evidence type="ECO:0000256" key="8">
    <source>
        <dbReference type="RuleBase" id="RU000480"/>
    </source>
</evidence>
<dbReference type="GeneID" id="55967402"/>
<dbReference type="InterPro" id="IPR015424">
    <property type="entry name" value="PyrdxlP-dep_Trfase"/>
</dbReference>
<dbReference type="GO" id="GO:0006533">
    <property type="term" value="P:L-aspartate catabolic process"/>
    <property type="evidence" value="ECO:0007669"/>
    <property type="project" value="TreeGrafter"/>
</dbReference>
<gene>
    <name evidence="10" type="ORF">GMORB2_1172</name>
</gene>
<comment type="caution">
    <text evidence="10">The sequence shown here is derived from an EMBL/GenBank/DDBJ whole genome shotgun (WGS) entry which is preliminary data.</text>
</comment>
<name>A0A9P5D6T7_9HYPO</name>
<dbReference type="InterPro" id="IPR015422">
    <property type="entry name" value="PyrdxlP-dep_Trfase_small"/>
</dbReference>
<dbReference type="FunFam" id="3.90.1150.10:FF:000001">
    <property type="entry name" value="Aspartate aminotransferase"/>
    <property type="match status" value="1"/>
</dbReference>
<dbReference type="InterPro" id="IPR000796">
    <property type="entry name" value="Asp_trans"/>
</dbReference>
<evidence type="ECO:0000256" key="7">
    <source>
        <dbReference type="ARBA" id="ARBA00049185"/>
    </source>
</evidence>
<comment type="similarity">
    <text evidence="2">Belongs to the class-I pyridoxal-phosphate-dependent aminotransferase family.</text>
</comment>
<dbReference type="OrthoDB" id="6752799at2759"/>